<dbReference type="AlphaFoldDB" id="A0A5J9VX36"/>
<evidence type="ECO:0000256" key="1">
    <source>
        <dbReference type="SAM" id="Phobius"/>
    </source>
</evidence>
<dbReference type="OrthoDB" id="677977at2759"/>
<dbReference type="Pfam" id="PF04578">
    <property type="entry name" value="DUF594"/>
    <property type="match status" value="1"/>
</dbReference>
<keyword evidence="1" id="KW-0812">Transmembrane</keyword>
<sequence>MGSNQFIVTSLLDRLIPEVKCGQSMHLLLVFLWTGLVVVIGINASVAVPGDPREGRNANPSMDLLIKALWIAYLTLSTPGVPPSLILLHLFIIMFIKLIFKYSTFYKARKAFEFGRNPRLIAGHMAQLQQKLGDESQSPAPPALVVMGEGNVQVEKQHQGYSFRGMAEPDDKGDTGREKSIKKLVTLDKVWQLNDIGMLQKSVIRPKDLCLSFALFKLLRCRFARYTVVEAGYMKADKFFRGTLLQGADYSRVFRVIVDELCFIHDYYYSSFPIVYSHHLLPILHIAFKIYVIGYCLCLIAAIFALGLLLPEASQIKCDAPCSEGTDSYSFELGALTSDLVPTFIVLAVLVLSEARDISFYICSNWTKVALLYHHVNRACWQRPLFVQKCIAWMLMHRRCKLVNNNWGEKMSQCSVLGLHPRRIPIPQCLRNRRKTVKVPNAVKAAIFESLKQEDLTSEQVGGLKHIRPPSSPISASPTVEIGGGSLWACAGKRPAYTILVWHVATSIFEARHPKPSESEDHMVAAAHLSRYCAYMVSYCPELLPDDDEWCKSIYKDVKKDADRVLSMAPGGEYQHLAQSLSAESNHEVLKDGARLGNQLVDSKIGWEALARFWSEMILYVAPSENLDGHAEAIARGGELITLLWALLAHAGIVGRLDDADETAAATDADRV</sequence>
<dbReference type="Pfam" id="PF13968">
    <property type="entry name" value="DUF4220"/>
    <property type="match status" value="1"/>
</dbReference>
<feature type="transmembrane region" description="Helical" evidence="1">
    <location>
        <begin position="290"/>
        <end position="310"/>
    </location>
</feature>
<comment type="caution">
    <text evidence="3">The sequence shown here is derived from an EMBL/GenBank/DDBJ whole genome shotgun (WGS) entry which is preliminary data.</text>
</comment>
<organism evidence="3 4">
    <name type="scientific">Eragrostis curvula</name>
    <name type="common">weeping love grass</name>
    <dbReference type="NCBI Taxonomy" id="38414"/>
    <lineage>
        <taxon>Eukaryota</taxon>
        <taxon>Viridiplantae</taxon>
        <taxon>Streptophyta</taxon>
        <taxon>Embryophyta</taxon>
        <taxon>Tracheophyta</taxon>
        <taxon>Spermatophyta</taxon>
        <taxon>Magnoliopsida</taxon>
        <taxon>Liliopsida</taxon>
        <taxon>Poales</taxon>
        <taxon>Poaceae</taxon>
        <taxon>PACMAD clade</taxon>
        <taxon>Chloridoideae</taxon>
        <taxon>Eragrostideae</taxon>
        <taxon>Eragrostidinae</taxon>
        <taxon>Eragrostis</taxon>
    </lineage>
</organism>
<keyword evidence="4" id="KW-1185">Reference proteome</keyword>
<evidence type="ECO:0000259" key="2">
    <source>
        <dbReference type="Pfam" id="PF13968"/>
    </source>
</evidence>
<reference evidence="3 4" key="1">
    <citation type="journal article" date="2019" name="Sci. Rep.">
        <title>A high-quality genome of Eragrostis curvula grass provides insights into Poaceae evolution and supports new strategies to enhance forage quality.</title>
        <authorList>
            <person name="Carballo J."/>
            <person name="Santos B.A.C.M."/>
            <person name="Zappacosta D."/>
            <person name="Garbus I."/>
            <person name="Selva J.P."/>
            <person name="Gallo C.A."/>
            <person name="Diaz A."/>
            <person name="Albertini E."/>
            <person name="Caccamo M."/>
            <person name="Echenique V."/>
        </authorList>
    </citation>
    <scope>NUCLEOTIDE SEQUENCE [LARGE SCALE GENOMIC DNA]</scope>
    <source>
        <strain evidence="4">cv. Victoria</strain>
        <tissue evidence="3">Leaf</tissue>
    </source>
</reference>
<dbReference type="InterPro" id="IPR007658">
    <property type="entry name" value="DUF594"/>
</dbReference>
<keyword evidence="1" id="KW-1133">Transmembrane helix</keyword>
<gene>
    <name evidence="3" type="ORF">EJB05_14480</name>
</gene>
<name>A0A5J9VX36_9POAL</name>
<feature type="domain" description="DUF4220" evidence="2">
    <location>
        <begin position="60"/>
        <end position="417"/>
    </location>
</feature>
<feature type="non-terminal residue" evidence="3">
    <location>
        <position position="1"/>
    </location>
</feature>
<dbReference type="Proteomes" id="UP000324897">
    <property type="component" value="Chromosome 4"/>
</dbReference>
<protein>
    <recommendedName>
        <fullName evidence="2">DUF4220 domain-containing protein</fullName>
    </recommendedName>
</protein>
<feature type="transmembrane region" description="Helical" evidence="1">
    <location>
        <begin position="68"/>
        <end position="100"/>
    </location>
</feature>
<proteinExistence type="predicted"/>
<evidence type="ECO:0000313" key="3">
    <source>
        <dbReference type="EMBL" id="TVU40992.1"/>
    </source>
</evidence>
<accession>A0A5J9VX36</accession>
<keyword evidence="1" id="KW-0472">Membrane</keyword>
<dbReference type="Gramene" id="TVU40992">
    <property type="protein sequence ID" value="TVU40992"/>
    <property type="gene ID" value="EJB05_14480"/>
</dbReference>
<feature type="transmembrane region" description="Helical" evidence="1">
    <location>
        <begin position="27"/>
        <end position="48"/>
    </location>
</feature>
<evidence type="ECO:0000313" key="4">
    <source>
        <dbReference type="Proteomes" id="UP000324897"/>
    </source>
</evidence>
<dbReference type="InterPro" id="IPR025315">
    <property type="entry name" value="DUF4220"/>
</dbReference>
<dbReference type="EMBL" id="RWGY01000007">
    <property type="protein sequence ID" value="TVU40992.1"/>
    <property type="molecule type" value="Genomic_DNA"/>
</dbReference>
<dbReference type="PANTHER" id="PTHR31325">
    <property type="entry name" value="OS01G0798800 PROTEIN-RELATED"/>
    <property type="match status" value="1"/>
</dbReference>